<reference evidence="3 4" key="1">
    <citation type="journal article" date="2016" name="Nat. Commun.">
        <title>Thousands of microbial genomes shed light on interconnected biogeochemical processes in an aquifer system.</title>
        <authorList>
            <person name="Anantharaman K."/>
            <person name="Brown C.T."/>
            <person name="Hug L.A."/>
            <person name="Sharon I."/>
            <person name="Castelle C.J."/>
            <person name="Probst A.J."/>
            <person name="Thomas B.C."/>
            <person name="Singh A."/>
            <person name="Wilkins M.J."/>
            <person name="Karaoz U."/>
            <person name="Brodie E.L."/>
            <person name="Williams K.H."/>
            <person name="Hubbard S.S."/>
            <person name="Banfield J.F."/>
        </authorList>
    </citation>
    <scope>NUCLEOTIDE SEQUENCE [LARGE SCALE GENOMIC DNA]</scope>
</reference>
<evidence type="ECO:0000313" key="3">
    <source>
        <dbReference type="EMBL" id="OGY45196.1"/>
    </source>
</evidence>
<dbReference type="Pfam" id="PF13439">
    <property type="entry name" value="Glyco_transf_4"/>
    <property type="match status" value="1"/>
</dbReference>
<comment type="caution">
    <text evidence="3">The sequence shown here is derived from an EMBL/GenBank/DDBJ whole genome shotgun (WGS) entry which is preliminary data.</text>
</comment>
<dbReference type="Pfam" id="PF00534">
    <property type="entry name" value="Glycos_transf_1"/>
    <property type="match status" value="1"/>
</dbReference>
<dbReference type="InterPro" id="IPR001296">
    <property type="entry name" value="Glyco_trans_1"/>
</dbReference>
<dbReference type="InterPro" id="IPR028098">
    <property type="entry name" value="Glyco_trans_4-like_N"/>
</dbReference>
<dbReference type="PANTHER" id="PTHR45947:SF3">
    <property type="entry name" value="SULFOQUINOVOSYL TRANSFERASE SQD2"/>
    <property type="match status" value="1"/>
</dbReference>
<dbReference type="Gene3D" id="3.40.50.2000">
    <property type="entry name" value="Glycogen Phosphorylase B"/>
    <property type="match status" value="2"/>
</dbReference>
<sequence>MNPVRNSEPKQWSRSLISNGVKIVIAAEIFPPDIGGPATYSPKIAQALVEAGHQVSLICYSDKAQKDDYPFTVIRIIRSKFKLHYFKYYRQLKKLTADCDVIYAQGPVSSGWPALKVKKKLGKKFVVKVVGDYAWEQAQNFGLTKLGIDEFQSQKFGGKIGTLQKIERQVCQQADKVIVPSQYLKKIVVGWGVTENKIEVVYNAVDFIAVDPVVKSHEENWLISVGRLVPWKGFETLISITPDIIKDVDNFRLKIVGDGPEMKKLQLLVEKLELDNIVELLGQKTRKDMLAYVHAADLFILNSGYEGLSHVLIEALGLGRPVLASNVGGNPEVIIPGETGDLFEYNNKEEIKNKVISFFKRGIMDKKLLLNDDRKYFFSRFEFAKMIKDTINVLESL</sequence>
<accession>A0A1G1Y026</accession>
<evidence type="ECO:0000259" key="2">
    <source>
        <dbReference type="Pfam" id="PF13439"/>
    </source>
</evidence>
<dbReference type="Proteomes" id="UP000178240">
    <property type="component" value="Unassembled WGS sequence"/>
</dbReference>
<dbReference type="SUPFAM" id="SSF53756">
    <property type="entry name" value="UDP-Glycosyltransferase/glycogen phosphorylase"/>
    <property type="match status" value="1"/>
</dbReference>
<feature type="domain" description="Glycosyl transferase family 1" evidence="1">
    <location>
        <begin position="215"/>
        <end position="367"/>
    </location>
</feature>
<protein>
    <recommendedName>
        <fullName evidence="5">Glycosyltransferase subfamily 4-like N-terminal domain-containing protein</fullName>
    </recommendedName>
</protein>
<dbReference type="AlphaFoldDB" id="A0A1G1Y026"/>
<gene>
    <name evidence="3" type="ORF">A2744_01415</name>
</gene>
<dbReference type="STRING" id="1797535.A2744_01415"/>
<name>A0A1G1Y026_9BACT</name>
<dbReference type="PANTHER" id="PTHR45947">
    <property type="entry name" value="SULFOQUINOVOSYL TRANSFERASE SQD2"/>
    <property type="match status" value="1"/>
</dbReference>
<organism evidence="3 4">
    <name type="scientific">Candidatus Buchananbacteria bacterium RIFCSPHIGHO2_01_FULL_44_11</name>
    <dbReference type="NCBI Taxonomy" id="1797535"/>
    <lineage>
        <taxon>Bacteria</taxon>
        <taxon>Candidatus Buchananiibacteriota</taxon>
    </lineage>
</organism>
<feature type="domain" description="Glycosyltransferase subfamily 4-like N-terminal" evidence="2">
    <location>
        <begin position="34"/>
        <end position="206"/>
    </location>
</feature>
<dbReference type="CDD" id="cd03801">
    <property type="entry name" value="GT4_PimA-like"/>
    <property type="match status" value="1"/>
</dbReference>
<evidence type="ECO:0008006" key="5">
    <source>
        <dbReference type="Google" id="ProtNLM"/>
    </source>
</evidence>
<evidence type="ECO:0000313" key="4">
    <source>
        <dbReference type="Proteomes" id="UP000178240"/>
    </source>
</evidence>
<evidence type="ECO:0000259" key="1">
    <source>
        <dbReference type="Pfam" id="PF00534"/>
    </source>
</evidence>
<dbReference type="EMBL" id="MHIE01000025">
    <property type="protein sequence ID" value="OGY45196.1"/>
    <property type="molecule type" value="Genomic_DNA"/>
</dbReference>
<dbReference type="GO" id="GO:0016757">
    <property type="term" value="F:glycosyltransferase activity"/>
    <property type="evidence" value="ECO:0007669"/>
    <property type="project" value="InterPro"/>
</dbReference>
<dbReference type="InterPro" id="IPR050194">
    <property type="entry name" value="Glycosyltransferase_grp1"/>
</dbReference>
<proteinExistence type="predicted"/>